<dbReference type="GO" id="GO:0006465">
    <property type="term" value="P:signal peptide processing"/>
    <property type="evidence" value="ECO:0007669"/>
    <property type="project" value="InterPro"/>
</dbReference>
<evidence type="ECO:0000256" key="2">
    <source>
        <dbReference type="ARBA" id="ARBA00009370"/>
    </source>
</evidence>
<dbReference type="CDD" id="cd06530">
    <property type="entry name" value="S26_SPase_I"/>
    <property type="match status" value="1"/>
</dbReference>
<evidence type="ECO:0000313" key="8">
    <source>
        <dbReference type="EMBL" id="EJU22915.1"/>
    </source>
</evidence>
<dbReference type="GO" id="GO:0009003">
    <property type="term" value="F:signal peptidase activity"/>
    <property type="evidence" value="ECO:0007669"/>
    <property type="project" value="UniProtKB-EC"/>
</dbReference>
<keyword evidence="6" id="KW-0812">Transmembrane</keyword>
<comment type="subcellular location">
    <subcellularLocation>
        <location evidence="1">Cell membrane</location>
        <topology evidence="1">Single-pass type II membrane protein</topology>
    </subcellularLocation>
    <subcellularLocation>
        <location evidence="6">Membrane</location>
        <topology evidence="6">Single-pass type II membrane protein</topology>
    </subcellularLocation>
</comment>
<dbReference type="GO" id="GO:0004252">
    <property type="term" value="F:serine-type endopeptidase activity"/>
    <property type="evidence" value="ECO:0007669"/>
    <property type="project" value="InterPro"/>
</dbReference>
<reference evidence="8 9" key="1">
    <citation type="submission" date="2012-07" db="EMBL/GenBank/DDBJ databases">
        <authorList>
            <person name="Durkin A.S."/>
            <person name="McCorrison J."/>
            <person name="Torralba M."/>
            <person name="Gillis M."/>
            <person name="Methe B."/>
            <person name="Sutton G."/>
            <person name="Nelson K.E."/>
        </authorList>
    </citation>
    <scope>NUCLEOTIDE SEQUENCE [LARGE SCALE GENOMIC DNA]</scope>
    <source>
        <strain evidence="8 9">OBRC8</strain>
    </source>
</reference>
<dbReference type="InterPro" id="IPR019756">
    <property type="entry name" value="Pept_S26A_signal_pept_1_Ser-AS"/>
</dbReference>
<dbReference type="InterPro" id="IPR000223">
    <property type="entry name" value="Pept_S26A_signal_pept_1"/>
</dbReference>
<dbReference type="GO" id="GO:0005886">
    <property type="term" value="C:plasma membrane"/>
    <property type="evidence" value="ECO:0007669"/>
    <property type="project" value="UniProtKB-SubCell"/>
</dbReference>
<comment type="catalytic activity">
    <reaction evidence="6">
        <text>Cleavage of hydrophobic, N-terminal signal or leader sequences from secreted and periplasmic proteins.</text>
        <dbReference type="EC" id="3.4.21.89"/>
    </reaction>
</comment>
<feature type="transmembrane region" description="Helical" evidence="6">
    <location>
        <begin position="12"/>
        <end position="35"/>
    </location>
</feature>
<keyword evidence="9" id="KW-1185">Reference proteome</keyword>
<dbReference type="PATRIC" id="fig|796941.3.peg.1068"/>
<gene>
    <name evidence="8" type="primary">lepB</name>
    <name evidence="8" type="ORF">HMPREF1143_0959</name>
</gene>
<keyword evidence="4 6" id="KW-0378">Hydrolase</keyword>
<evidence type="ECO:0000259" key="7">
    <source>
        <dbReference type="Pfam" id="PF10502"/>
    </source>
</evidence>
<feature type="active site" evidence="5">
    <location>
        <position position="86"/>
    </location>
</feature>
<comment type="similarity">
    <text evidence="2 6">Belongs to the peptidase S26 family.</text>
</comment>
<evidence type="ECO:0000256" key="6">
    <source>
        <dbReference type="RuleBase" id="RU362042"/>
    </source>
</evidence>
<dbReference type="PROSITE" id="PS00501">
    <property type="entry name" value="SPASE_I_1"/>
    <property type="match status" value="1"/>
</dbReference>
<dbReference type="InterPro" id="IPR019533">
    <property type="entry name" value="Peptidase_S26"/>
</dbReference>
<dbReference type="Proteomes" id="UP000005244">
    <property type="component" value="Unassembled WGS sequence"/>
</dbReference>
<feature type="active site" evidence="5">
    <location>
        <position position="39"/>
    </location>
</feature>
<evidence type="ECO:0000313" key="9">
    <source>
        <dbReference type="Proteomes" id="UP000005244"/>
    </source>
</evidence>
<dbReference type="PANTHER" id="PTHR43390:SF1">
    <property type="entry name" value="CHLOROPLAST PROCESSING PEPTIDASE"/>
    <property type="match status" value="1"/>
</dbReference>
<evidence type="ECO:0000256" key="5">
    <source>
        <dbReference type="PIRSR" id="PIRSR600223-1"/>
    </source>
</evidence>
<protein>
    <recommendedName>
        <fullName evidence="6">Signal peptidase I</fullName>
        <ecNumber evidence="6">3.4.21.89</ecNumber>
    </recommendedName>
</protein>
<dbReference type="Gene3D" id="2.10.109.10">
    <property type="entry name" value="Umud Fragment, subunit A"/>
    <property type="match status" value="1"/>
</dbReference>
<keyword evidence="3 6" id="KW-0645">Protease</keyword>
<dbReference type="SUPFAM" id="SSF51306">
    <property type="entry name" value="LexA/Signal peptidase"/>
    <property type="match status" value="1"/>
</dbReference>
<keyword evidence="6" id="KW-0472">Membrane</keyword>
<evidence type="ECO:0000256" key="3">
    <source>
        <dbReference type="ARBA" id="ARBA00022670"/>
    </source>
</evidence>
<dbReference type="AlphaFoldDB" id="J6HCU3"/>
<comment type="caution">
    <text evidence="8">The sequence shown here is derived from an EMBL/GenBank/DDBJ whole genome shotgun (WGS) entry which is preliminary data.</text>
</comment>
<sequence>MSVEFKKEFIEWIKTIVFAVILAFLISFFITPTIVRGESMYPTLQNSNYLIINKTAYWFSKPSKGDIIVFKSHIKDENGNDKDLVKRVIGVPKDHIVVRDGNVYINDELQSENYINGDYTDGDVDIVVPEDEVFAMGDNRPNSFDSRAQEVGTVNIKDEIIGKVVVRLYPFNEITNF</sequence>
<dbReference type="PANTHER" id="PTHR43390">
    <property type="entry name" value="SIGNAL PEPTIDASE I"/>
    <property type="match status" value="1"/>
</dbReference>
<dbReference type="EMBL" id="ALNK01000018">
    <property type="protein sequence ID" value="EJU22915.1"/>
    <property type="molecule type" value="Genomic_DNA"/>
</dbReference>
<keyword evidence="6" id="KW-1133">Transmembrane helix</keyword>
<dbReference type="EC" id="3.4.21.89" evidence="6"/>
<evidence type="ECO:0000256" key="1">
    <source>
        <dbReference type="ARBA" id="ARBA00004401"/>
    </source>
</evidence>
<accession>J6HCU3</accession>
<dbReference type="NCBIfam" id="TIGR02227">
    <property type="entry name" value="sigpep_I_bact"/>
    <property type="match status" value="1"/>
</dbReference>
<dbReference type="RefSeq" id="WP_009530926.1">
    <property type="nucleotide sequence ID" value="NZ_ALNK01000018.1"/>
</dbReference>
<organism evidence="8 9">
    <name type="scientific">Peptoanaerobacter stomatis</name>
    <dbReference type="NCBI Taxonomy" id="796937"/>
    <lineage>
        <taxon>Bacteria</taxon>
        <taxon>Bacillati</taxon>
        <taxon>Bacillota</taxon>
        <taxon>Clostridia</taxon>
        <taxon>Peptostreptococcales</taxon>
        <taxon>Filifactoraceae</taxon>
        <taxon>Peptoanaerobacter</taxon>
    </lineage>
</organism>
<evidence type="ECO:0000256" key="4">
    <source>
        <dbReference type="ARBA" id="ARBA00022801"/>
    </source>
</evidence>
<dbReference type="InterPro" id="IPR036286">
    <property type="entry name" value="LexA/Signal_pep-like_sf"/>
</dbReference>
<name>J6HCU3_9FIRM</name>
<dbReference type="Pfam" id="PF10502">
    <property type="entry name" value="Peptidase_S26"/>
    <property type="match status" value="1"/>
</dbReference>
<dbReference type="PRINTS" id="PR00727">
    <property type="entry name" value="LEADERPTASE"/>
</dbReference>
<proteinExistence type="inferred from homology"/>
<feature type="domain" description="Peptidase S26" evidence="7">
    <location>
        <begin position="10"/>
        <end position="168"/>
    </location>
</feature>